<feature type="domain" description="ASD2" evidence="6">
    <location>
        <begin position="1"/>
        <end position="179"/>
    </location>
</feature>
<reference evidence="7 8" key="1">
    <citation type="submission" date="2015-04" db="EMBL/GenBank/DDBJ databases">
        <title>Draft genome of the roundworm Trichinella nativa.</title>
        <authorList>
            <person name="Mitreva M."/>
        </authorList>
    </citation>
    <scope>NUCLEOTIDE SEQUENCE [LARGE SCALE GENOMIC DNA]</scope>
    <source>
        <strain evidence="7 8">ISS45</strain>
    </source>
</reference>
<evidence type="ECO:0000313" key="7">
    <source>
        <dbReference type="EMBL" id="OUC49744.1"/>
    </source>
</evidence>
<dbReference type="GO" id="GO:0051015">
    <property type="term" value="F:actin filament binding"/>
    <property type="evidence" value="ECO:0007669"/>
    <property type="project" value="InterPro"/>
</dbReference>
<comment type="subcellular location">
    <subcellularLocation>
        <location evidence="1">Cytoplasm</location>
        <location evidence="1">Cytoskeleton</location>
    </subcellularLocation>
</comment>
<keyword evidence="4" id="KW-0206">Cytoskeleton</keyword>
<dbReference type="PROSITE" id="PS51307">
    <property type="entry name" value="ASD2"/>
    <property type="match status" value="1"/>
</dbReference>
<evidence type="ECO:0000256" key="3">
    <source>
        <dbReference type="ARBA" id="ARBA00022490"/>
    </source>
</evidence>
<dbReference type="InterPro" id="IPR027685">
    <property type="entry name" value="Shroom_fam"/>
</dbReference>
<dbReference type="Pfam" id="PF08687">
    <property type="entry name" value="ASD2"/>
    <property type="match status" value="1"/>
</dbReference>
<sequence>SFQFDLISRLSRKLKVLKEEKRVIEEEIKTNESMGTELLAVIAALDNVSIAQKEKVAIYVEDVDKITRLLLKLASQFRRVGRILSRAGDNNSNNDEEMLAAKKRHAVLLEQLEDAKELKEDLHRRGGQLAKFLTQVLSEEQLVDYQYFIRMKSKLLAETQEIEEKILLGEEQKEVLERS</sequence>
<feature type="coiled-coil region" evidence="5">
    <location>
        <begin position="98"/>
        <end position="125"/>
    </location>
</feature>
<accession>A0A1Y3EX65</accession>
<dbReference type="Proteomes" id="UP000243006">
    <property type="component" value="Unassembled WGS sequence"/>
</dbReference>
<feature type="non-terminal residue" evidence="7">
    <location>
        <position position="1"/>
    </location>
</feature>
<comment type="caution">
    <text evidence="7">The sequence shown here is derived from an EMBL/GenBank/DDBJ whole genome shotgun (WGS) entry which is preliminary data.</text>
</comment>
<dbReference type="GO" id="GO:0007015">
    <property type="term" value="P:actin filament organization"/>
    <property type="evidence" value="ECO:0007669"/>
    <property type="project" value="TreeGrafter"/>
</dbReference>
<organism evidence="7 8">
    <name type="scientific">Trichinella nativa</name>
    <dbReference type="NCBI Taxonomy" id="6335"/>
    <lineage>
        <taxon>Eukaryota</taxon>
        <taxon>Metazoa</taxon>
        <taxon>Ecdysozoa</taxon>
        <taxon>Nematoda</taxon>
        <taxon>Enoplea</taxon>
        <taxon>Dorylaimia</taxon>
        <taxon>Trichinellida</taxon>
        <taxon>Trichinellidae</taxon>
        <taxon>Trichinella</taxon>
    </lineage>
</organism>
<dbReference type="GO" id="GO:0043296">
    <property type="term" value="C:apical junction complex"/>
    <property type="evidence" value="ECO:0007669"/>
    <property type="project" value="TreeGrafter"/>
</dbReference>
<dbReference type="GO" id="GO:0016324">
    <property type="term" value="C:apical plasma membrane"/>
    <property type="evidence" value="ECO:0007669"/>
    <property type="project" value="TreeGrafter"/>
</dbReference>
<feature type="coiled-coil region" evidence="5">
    <location>
        <begin position="7"/>
        <end position="34"/>
    </location>
</feature>
<protein>
    <submittedName>
        <fullName evidence="7">Apx/Shroom domain ASD2</fullName>
    </submittedName>
</protein>
<dbReference type="AlphaFoldDB" id="A0A1Y3EX65"/>
<dbReference type="GO" id="GO:0000902">
    <property type="term" value="P:cell morphogenesis"/>
    <property type="evidence" value="ECO:0007669"/>
    <property type="project" value="TreeGrafter"/>
</dbReference>
<dbReference type="Gene3D" id="6.10.250.3120">
    <property type="match status" value="1"/>
</dbReference>
<evidence type="ECO:0000256" key="5">
    <source>
        <dbReference type="SAM" id="Coils"/>
    </source>
</evidence>
<evidence type="ECO:0000313" key="8">
    <source>
        <dbReference type="Proteomes" id="UP000243006"/>
    </source>
</evidence>
<dbReference type="InterPro" id="IPR014799">
    <property type="entry name" value="ASD2_dom"/>
</dbReference>
<gene>
    <name evidence="7" type="ORF">D917_00946</name>
</gene>
<dbReference type="PANTHER" id="PTHR15012">
    <property type="entry name" value="APICAL PROTEIN/SHROOM-RELATED"/>
    <property type="match status" value="1"/>
</dbReference>
<name>A0A1Y3EX65_9BILA</name>
<dbReference type="PANTHER" id="PTHR15012:SF32">
    <property type="entry name" value="PROTEIN SHROOM"/>
    <property type="match status" value="1"/>
</dbReference>
<dbReference type="GO" id="GO:0030864">
    <property type="term" value="C:cortical actin cytoskeleton"/>
    <property type="evidence" value="ECO:0007669"/>
    <property type="project" value="TreeGrafter"/>
</dbReference>
<proteinExistence type="inferred from homology"/>
<keyword evidence="3" id="KW-0963">Cytoplasm</keyword>
<keyword evidence="5" id="KW-0175">Coiled coil</keyword>
<evidence type="ECO:0000259" key="6">
    <source>
        <dbReference type="PROSITE" id="PS51307"/>
    </source>
</evidence>
<evidence type="ECO:0000256" key="1">
    <source>
        <dbReference type="ARBA" id="ARBA00004245"/>
    </source>
</evidence>
<evidence type="ECO:0000256" key="2">
    <source>
        <dbReference type="ARBA" id="ARBA00006469"/>
    </source>
</evidence>
<comment type="similarity">
    <text evidence="2">Belongs to the shroom family.</text>
</comment>
<dbReference type="GO" id="GO:0005912">
    <property type="term" value="C:adherens junction"/>
    <property type="evidence" value="ECO:0007669"/>
    <property type="project" value="TreeGrafter"/>
</dbReference>
<evidence type="ECO:0000256" key="4">
    <source>
        <dbReference type="ARBA" id="ARBA00023212"/>
    </source>
</evidence>
<dbReference type="EMBL" id="LVZM01000516">
    <property type="protein sequence ID" value="OUC49744.1"/>
    <property type="molecule type" value="Genomic_DNA"/>
</dbReference>